<dbReference type="EMBL" id="CATOUU010000429">
    <property type="protein sequence ID" value="CAI9929282.1"/>
    <property type="molecule type" value="Genomic_DNA"/>
</dbReference>
<name>A0AA86P304_9EUKA</name>
<proteinExistence type="predicted"/>
<protein>
    <submittedName>
        <fullName evidence="2">Hypothetical_protein</fullName>
    </submittedName>
</protein>
<sequence>MSLGFPLQEQLSSTHSSLFPRSVLQTSHIAQTFKTLKGQIKFSTTTMQLNQTKVVWYCTYDRTCCFQSRSQNLLCIQFQKWILLLKQDMLMQALNIKRNYHTVQWEILRLFRSLFSQMNSFSRVLFSRLKVTLFTSTSLFDPKNDIEFVLDLVYREATDQNSWRINKESLIEAVNNQQPSQQ</sequence>
<dbReference type="AlphaFoldDB" id="A0AA86P304"/>
<evidence type="ECO:0000313" key="1">
    <source>
        <dbReference type="EMBL" id="CAI9929282.1"/>
    </source>
</evidence>
<dbReference type="EMBL" id="CAXDID020000383">
    <property type="protein sequence ID" value="CAL6085056.1"/>
    <property type="molecule type" value="Genomic_DNA"/>
</dbReference>
<comment type="caution">
    <text evidence="1">The sequence shown here is derived from an EMBL/GenBank/DDBJ whole genome shotgun (WGS) entry which is preliminary data.</text>
</comment>
<dbReference type="Proteomes" id="UP001642409">
    <property type="component" value="Unassembled WGS sequence"/>
</dbReference>
<reference evidence="2 3" key="2">
    <citation type="submission" date="2024-07" db="EMBL/GenBank/DDBJ databases">
        <authorList>
            <person name="Akdeniz Z."/>
        </authorList>
    </citation>
    <scope>NUCLEOTIDE SEQUENCE [LARGE SCALE GENOMIC DNA]</scope>
</reference>
<reference evidence="1" key="1">
    <citation type="submission" date="2023-06" db="EMBL/GenBank/DDBJ databases">
        <authorList>
            <person name="Kurt Z."/>
        </authorList>
    </citation>
    <scope>NUCLEOTIDE SEQUENCE</scope>
</reference>
<keyword evidence="3" id="KW-1185">Reference proteome</keyword>
<evidence type="ECO:0000313" key="2">
    <source>
        <dbReference type="EMBL" id="CAL6085056.1"/>
    </source>
</evidence>
<accession>A0AA86P304</accession>
<organism evidence="1">
    <name type="scientific">Hexamita inflata</name>
    <dbReference type="NCBI Taxonomy" id="28002"/>
    <lineage>
        <taxon>Eukaryota</taxon>
        <taxon>Metamonada</taxon>
        <taxon>Diplomonadida</taxon>
        <taxon>Hexamitidae</taxon>
        <taxon>Hexamitinae</taxon>
        <taxon>Hexamita</taxon>
    </lineage>
</organism>
<gene>
    <name evidence="1" type="ORF">HINF_LOCUS16927</name>
    <name evidence="2" type="ORF">HINF_LOCUS62501</name>
</gene>
<evidence type="ECO:0000313" key="3">
    <source>
        <dbReference type="Proteomes" id="UP001642409"/>
    </source>
</evidence>